<protein>
    <submittedName>
        <fullName evidence="1">Uncharacterized protein</fullName>
    </submittedName>
</protein>
<dbReference type="RefSeq" id="WP_163645894.1">
    <property type="nucleotide sequence ID" value="NZ_AP022613.1"/>
</dbReference>
<gene>
    <name evidence="1" type="ORF">MCNS_42100</name>
</gene>
<organism evidence="1 2">
    <name type="scientific">Mycobacterium conspicuum</name>
    <dbReference type="NCBI Taxonomy" id="44010"/>
    <lineage>
        <taxon>Bacteria</taxon>
        <taxon>Bacillati</taxon>
        <taxon>Actinomycetota</taxon>
        <taxon>Actinomycetes</taxon>
        <taxon>Mycobacteriales</taxon>
        <taxon>Mycobacteriaceae</taxon>
        <taxon>Mycobacterium</taxon>
    </lineage>
</organism>
<evidence type="ECO:0000313" key="2">
    <source>
        <dbReference type="Proteomes" id="UP000467385"/>
    </source>
</evidence>
<dbReference type="EMBL" id="AP022613">
    <property type="protein sequence ID" value="BBZ41147.1"/>
    <property type="molecule type" value="Genomic_DNA"/>
</dbReference>
<accession>A0A7I7YID8</accession>
<dbReference type="AlphaFoldDB" id="A0A7I7YID8"/>
<evidence type="ECO:0000313" key="1">
    <source>
        <dbReference type="EMBL" id="BBZ41147.1"/>
    </source>
</evidence>
<sequence>MEIVYDSEGDWHVVYEPGELPEQDESLEEQITRLRNVLPPPIFQPPRDK</sequence>
<dbReference type="Proteomes" id="UP000467385">
    <property type="component" value="Chromosome"/>
</dbReference>
<proteinExistence type="predicted"/>
<reference evidence="1 2" key="1">
    <citation type="journal article" date="2019" name="Emerg. Microbes Infect.">
        <title>Comprehensive subspecies identification of 175 nontuberculous mycobacteria species based on 7547 genomic profiles.</title>
        <authorList>
            <person name="Matsumoto Y."/>
            <person name="Kinjo T."/>
            <person name="Motooka D."/>
            <person name="Nabeya D."/>
            <person name="Jung N."/>
            <person name="Uechi K."/>
            <person name="Horii T."/>
            <person name="Iida T."/>
            <person name="Fujita J."/>
            <person name="Nakamura S."/>
        </authorList>
    </citation>
    <scope>NUCLEOTIDE SEQUENCE [LARGE SCALE GENOMIC DNA]</scope>
    <source>
        <strain evidence="1 2">JCM 14738</strain>
    </source>
</reference>
<keyword evidence="2" id="KW-1185">Reference proteome</keyword>
<name>A0A7I7YID8_9MYCO</name>